<dbReference type="AlphaFoldDB" id="A0A8A1LU05"/>
<gene>
    <name evidence="1" type="ORF">I7I53_11569</name>
</gene>
<sequence length="86" mass="9575">MLSCLTSSRRTNPEPCTTAVEILESRPKSIGNLCNRHHRGTVFRTGIGLAIDLVPNKISRREGLELKAYVLLSRLATALSLMQRNQ</sequence>
<protein>
    <submittedName>
        <fullName evidence="1">Uncharacterized protein</fullName>
    </submittedName>
</protein>
<evidence type="ECO:0000313" key="2">
    <source>
        <dbReference type="Proteomes" id="UP000663419"/>
    </source>
</evidence>
<accession>A0A8A1LU05</accession>
<proteinExistence type="predicted"/>
<reference evidence="1" key="1">
    <citation type="submission" date="2021-01" db="EMBL/GenBank/DDBJ databases">
        <title>Chromosome-level genome assembly of a human fungal pathogen reveals clustering of transcriptionally co-regulated genes.</title>
        <authorList>
            <person name="Voorhies M."/>
            <person name="Cohen S."/>
            <person name="Shea T.P."/>
            <person name="Petrus S."/>
            <person name="Munoz J.F."/>
            <person name="Poplawski S."/>
            <person name="Goldman W.E."/>
            <person name="Michael T."/>
            <person name="Cuomo C.A."/>
            <person name="Sil A."/>
            <person name="Beyhan S."/>
        </authorList>
    </citation>
    <scope>NUCLEOTIDE SEQUENCE</scope>
    <source>
        <strain evidence="1">H88</strain>
    </source>
</reference>
<dbReference type="VEuPathDB" id="FungiDB:I7I53_11569"/>
<dbReference type="EMBL" id="CP069107">
    <property type="protein sequence ID" value="QSS57409.1"/>
    <property type="molecule type" value="Genomic_DNA"/>
</dbReference>
<dbReference type="Proteomes" id="UP000663419">
    <property type="component" value="Chromosome 6"/>
</dbReference>
<evidence type="ECO:0000313" key="1">
    <source>
        <dbReference type="EMBL" id="QSS57409.1"/>
    </source>
</evidence>
<name>A0A8A1LU05_AJEC8</name>
<organism evidence="1 2">
    <name type="scientific">Ajellomyces capsulatus (strain H88)</name>
    <name type="common">Darling's disease fungus</name>
    <name type="synonym">Histoplasma capsulatum</name>
    <dbReference type="NCBI Taxonomy" id="544711"/>
    <lineage>
        <taxon>Eukaryota</taxon>
        <taxon>Fungi</taxon>
        <taxon>Dikarya</taxon>
        <taxon>Ascomycota</taxon>
        <taxon>Pezizomycotina</taxon>
        <taxon>Eurotiomycetes</taxon>
        <taxon>Eurotiomycetidae</taxon>
        <taxon>Onygenales</taxon>
        <taxon>Ajellomycetaceae</taxon>
        <taxon>Histoplasma</taxon>
    </lineage>
</organism>